<proteinExistence type="predicted"/>
<name>A0ABS6S1F3_9BACT</name>
<sequence length="232" mass="26494">MKKRIIVVDDERDIVELLSYNLKKEGFDVECSYDGEDALKKIKGAGFDLILLDLMLPGIQGMELCRMLKGTEQTASIPIIMLTAKSDEVDKVLGLEMGADDYITKPLSNKELLARVKAVLRRTGQVTTAPQNILRAGDIELDAQTYMVSKKGVSVNLSATEFRLLHYLMQRRGRVLTRDMLLDAVWRDEAYVEPRTVDVHIRRLREQIEDDPARPVYIKTRRGIGYYFEDNL</sequence>
<feature type="domain" description="Response regulatory" evidence="6">
    <location>
        <begin position="4"/>
        <end position="120"/>
    </location>
</feature>
<dbReference type="EMBL" id="JABXWD010000262">
    <property type="protein sequence ID" value="MBV6342472.1"/>
    <property type="molecule type" value="Genomic_DNA"/>
</dbReference>
<feature type="domain" description="OmpR/PhoB-type" evidence="7">
    <location>
        <begin position="131"/>
        <end position="230"/>
    </location>
</feature>
<feature type="modified residue" description="4-aspartylphosphate" evidence="4">
    <location>
        <position position="53"/>
    </location>
</feature>
<dbReference type="SMART" id="SM00862">
    <property type="entry name" value="Trans_reg_C"/>
    <property type="match status" value="1"/>
</dbReference>
<comment type="caution">
    <text evidence="8">The sequence shown here is derived from an EMBL/GenBank/DDBJ whole genome shotgun (WGS) entry which is preliminary data.</text>
</comment>
<evidence type="ECO:0000313" key="9">
    <source>
        <dbReference type="Proteomes" id="UP001196980"/>
    </source>
</evidence>
<evidence type="ECO:0000256" key="5">
    <source>
        <dbReference type="PROSITE-ProRule" id="PRU01091"/>
    </source>
</evidence>
<evidence type="ECO:0000259" key="6">
    <source>
        <dbReference type="PROSITE" id="PS50110"/>
    </source>
</evidence>
<protein>
    <submittedName>
        <fullName evidence="8">Response regulator</fullName>
    </submittedName>
</protein>
<dbReference type="Pfam" id="PF00486">
    <property type="entry name" value="Trans_reg_C"/>
    <property type="match status" value="1"/>
</dbReference>
<keyword evidence="3 5" id="KW-0238">DNA-binding</keyword>
<dbReference type="Proteomes" id="UP001196980">
    <property type="component" value="Unassembled WGS sequence"/>
</dbReference>
<dbReference type="InterPro" id="IPR039420">
    <property type="entry name" value="WalR-like"/>
</dbReference>
<keyword evidence="1 4" id="KW-0597">Phosphoprotein</keyword>
<reference evidence="8 9" key="1">
    <citation type="journal article" date="2020" name="J Geophys Res Biogeosci">
        <title>Magnetotaxis as an Adaptation to Enable Bacterial Shuttling of Microbial Sulfur and Sulfur Cycling Across Aquatic Oxic#Anoxic Interfaces.</title>
        <authorList>
            <person name="Li J."/>
            <person name="Liu P."/>
            <person name="Wang J."/>
            <person name="Roberts A.P."/>
            <person name="Pan Y."/>
        </authorList>
    </citation>
    <scope>NUCLEOTIDE SEQUENCE [LARGE SCALE GENOMIC DNA]</scope>
    <source>
        <strain evidence="8 9">MYR-1_YQ</strain>
    </source>
</reference>
<accession>A0ABS6S1F3</accession>
<evidence type="ECO:0000256" key="2">
    <source>
        <dbReference type="ARBA" id="ARBA00023012"/>
    </source>
</evidence>
<evidence type="ECO:0000256" key="3">
    <source>
        <dbReference type="ARBA" id="ARBA00023125"/>
    </source>
</evidence>
<organism evidence="8 9">
    <name type="scientific">Candidatus Magnetobacterium casense</name>
    <dbReference type="NCBI Taxonomy" id="1455061"/>
    <lineage>
        <taxon>Bacteria</taxon>
        <taxon>Pseudomonadati</taxon>
        <taxon>Nitrospirota</taxon>
        <taxon>Thermodesulfovibrionia</taxon>
        <taxon>Thermodesulfovibrionales</taxon>
        <taxon>Candidatus Magnetobacteriaceae</taxon>
        <taxon>Candidatus Magnetobacterium</taxon>
    </lineage>
</organism>
<dbReference type="InterPro" id="IPR001867">
    <property type="entry name" value="OmpR/PhoB-type_DNA-bd"/>
</dbReference>
<gene>
    <name evidence="8" type="ORF">HWQ67_12845</name>
</gene>
<evidence type="ECO:0000256" key="1">
    <source>
        <dbReference type="ARBA" id="ARBA00022553"/>
    </source>
</evidence>
<dbReference type="RefSeq" id="WP_218253090.1">
    <property type="nucleotide sequence ID" value="NZ_JABXWD010000262.1"/>
</dbReference>
<feature type="DNA-binding region" description="OmpR/PhoB-type" evidence="5">
    <location>
        <begin position="131"/>
        <end position="230"/>
    </location>
</feature>
<dbReference type="PANTHER" id="PTHR48111:SF40">
    <property type="entry name" value="PHOSPHATE REGULON TRANSCRIPTIONAL REGULATORY PROTEIN PHOB"/>
    <property type="match status" value="1"/>
</dbReference>
<dbReference type="PANTHER" id="PTHR48111">
    <property type="entry name" value="REGULATOR OF RPOS"/>
    <property type="match status" value="1"/>
</dbReference>
<evidence type="ECO:0000313" key="8">
    <source>
        <dbReference type="EMBL" id="MBV6342472.1"/>
    </source>
</evidence>
<dbReference type="PROSITE" id="PS51755">
    <property type="entry name" value="OMPR_PHOB"/>
    <property type="match status" value="1"/>
</dbReference>
<dbReference type="InterPro" id="IPR001789">
    <property type="entry name" value="Sig_transdc_resp-reg_receiver"/>
</dbReference>
<dbReference type="CDD" id="cd00383">
    <property type="entry name" value="trans_reg_C"/>
    <property type="match status" value="1"/>
</dbReference>
<evidence type="ECO:0000256" key="4">
    <source>
        <dbReference type="PROSITE-ProRule" id="PRU00169"/>
    </source>
</evidence>
<dbReference type="Pfam" id="PF00072">
    <property type="entry name" value="Response_reg"/>
    <property type="match status" value="1"/>
</dbReference>
<dbReference type="SMART" id="SM00448">
    <property type="entry name" value="REC"/>
    <property type="match status" value="1"/>
</dbReference>
<evidence type="ECO:0000259" key="7">
    <source>
        <dbReference type="PROSITE" id="PS51755"/>
    </source>
</evidence>
<dbReference type="PROSITE" id="PS50110">
    <property type="entry name" value="RESPONSE_REGULATORY"/>
    <property type="match status" value="1"/>
</dbReference>
<keyword evidence="2" id="KW-0902">Two-component regulatory system</keyword>
<dbReference type="CDD" id="cd19937">
    <property type="entry name" value="REC_OmpR_BsPhoP-like"/>
    <property type="match status" value="1"/>
</dbReference>
<keyword evidence="9" id="KW-1185">Reference proteome</keyword>